<sequence length="105" mass="12061">MIYDIRHVTTYEYESPVSFARCTLRLEPKSGNGQELISHKVEIRPRPSERHVRRDFFGTLTESVVIETAHRNLLIDSRSRVSVSREPHARDAVSPALGEHPRGRV</sequence>
<proteinExistence type="predicted"/>
<keyword evidence="4" id="KW-1185">Reference proteome</keyword>
<feature type="region of interest" description="Disordered" evidence="1">
    <location>
        <begin position="78"/>
        <end position="105"/>
    </location>
</feature>
<dbReference type="PANTHER" id="PTHR33490">
    <property type="entry name" value="BLR5614 PROTEIN-RELATED"/>
    <property type="match status" value="1"/>
</dbReference>
<accession>A0ABV2S2Y9</accession>
<dbReference type="PANTHER" id="PTHR33490:SF7">
    <property type="entry name" value="BLR2979 PROTEIN"/>
    <property type="match status" value="1"/>
</dbReference>
<gene>
    <name evidence="3" type="ORF">ABIF63_007663</name>
</gene>
<name>A0ABV2S2Y9_BRAJP</name>
<reference evidence="3 4" key="1">
    <citation type="submission" date="2024-06" db="EMBL/GenBank/DDBJ databases">
        <title>Genomic Encyclopedia of Type Strains, Phase V (KMG-V): Genome sequencing to study the core and pangenomes of soil and plant-associated prokaryotes.</title>
        <authorList>
            <person name="Whitman W."/>
        </authorList>
    </citation>
    <scope>NUCLEOTIDE SEQUENCE [LARGE SCALE GENOMIC DNA]</scope>
    <source>
        <strain evidence="3 4">USDA 160</strain>
    </source>
</reference>
<dbReference type="Proteomes" id="UP001549291">
    <property type="component" value="Unassembled WGS sequence"/>
</dbReference>
<dbReference type="InterPro" id="IPR013589">
    <property type="entry name" value="Bac_transglu_N"/>
</dbReference>
<evidence type="ECO:0000313" key="3">
    <source>
        <dbReference type="EMBL" id="MET4723557.1"/>
    </source>
</evidence>
<feature type="compositionally biased region" description="Basic and acidic residues" evidence="1">
    <location>
        <begin position="78"/>
        <end position="91"/>
    </location>
</feature>
<organism evidence="3 4">
    <name type="scientific">Bradyrhizobium japonicum</name>
    <dbReference type="NCBI Taxonomy" id="375"/>
    <lineage>
        <taxon>Bacteria</taxon>
        <taxon>Pseudomonadati</taxon>
        <taxon>Pseudomonadota</taxon>
        <taxon>Alphaproteobacteria</taxon>
        <taxon>Hyphomicrobiales</taxon>
        <taxon>Nitrobacteraceae</taxon>
        <taxon>Bradyrhizobium</taxon>
    </lineage>
</organism>
<dbReference type="Pfam" id="PF08379">
    <property type="entry name" value="Bact_transglu_N"/>
    <property type="match status" value="1"/>
</dbReference>
<dbReference type="EMBL" id="JBEPTQ010000002">
    <property type="protein sequence ID" value="MET4723557.1"/>
    <property type="molecule type" value="Genomic_DNA"/>
</dbReference>
<feature type="domain" description="Bacterial transglutaminase-like N-terminal" evidence="2">
    <location>
        <begin position="3"/>
        <end position="81"/>
    </location>
</feature>
<evidence type="ECO:0000313" key="4">
    <source>
        <dbReference type="Proteomes" id="UP001549291"/>
    </source>
</evidence>
<evidence type="ECO:0000259" key="2">
    <source>
        <dbReference type="Pfam" id="PF08379"/>
    </source>
</evidence>
<evidence type="ECO:0000256" key="1">
    <source>
        <dbReference type="SAM" id="MobiDB-lite"/>
    </source>
</evidence>
<protein>
    <submittedName>
        <fullName evidence="3">Transglutaminase-like putative cysteine protease</fullName>
    </submittedName>
</protein>
<comment type="caution">
    <text evidence="3">The sequence shown here is derived from an EMBL/GenBank/DDBJ whole genome shotgun (WGS) entry which is preliminary data.</text>
</comment>